<feature type="compositionally biased region" description="Basic and acidic residues" evidence="1">
    <location>
        <begin position="174"/>
        <end position="195"/>
    </location>
</feature>
<proteinExistence type="predicted"/>
<organism evidence="2 3">
    <name type="scientific">Corynespora cassiicola Philippines</name>
    <dbReference type="NCBI Taxonomy" id="1448308"/>
    <lineage>
        <taxon>Eukaryota</taxon>
        <taxon>Fungi</taxon>
        <taxon>Dikarya</taxon>
        <taxon>Ascomycota</taxon>
        <taxon>Pezizomycotina</taxon>
        <taxon>Dothideomycetes</taxon>
        <taxon>Pleosporomycetidae</taxon>
        <taxon>Pleosporales</taxon>
        <taxon>Corynesporascaceae</taxon>
        <taxon>Corynespora</taxon>
    </lineage>
</organism>
<dbReference type="OrthoDB" id="5326588at2759"/>
<feature type="region of interest" description="Disordered" evidence="1">
    <location>
        <begin position="56"/>
        <end position="243"/>
    </location>
</feature>
<gene>
    <name evidence="2" type="ORF">BS50DRAFT_466602</name>
</gene>
<evidence type="ECO:0000313" key="3">
    <source>
        <dbReference type="Proteomes" id="UP000240883"/>
    </source>
</evidence>
<accession>A0A2T2P8N7</accession>
<evidence type="ECO:0000313" key="2">
    <source>
        <dbReference type="EMBL" id="PSN73936.1"/>
    </source>
</evidence>
<dbReference type="AlphaFoldDB" id="A0A2T2P8N7"/>
<evidence type="ECO:0000256" key="1">
    <source>
        <dbReference type="SAM" id="MobiDB-lite"/>
    </source>
</evidence>
<feature type="compositionally biased region" description="Basic and acidic residues" evidence="1">
    <location>
        <begin position="93"/>
        <end position="106"/>
    </location>
</feature>
<feature type="region of interest" description="Disordered" evidence="1">
    <location>
        <begin position="312"/>
        <end position="353"/>
    </location>
</feature>
<protein>
    <submittedName>
        <fullName evidence="2">Uncharacterized protein</fullName>
    </submittedName>
</protein>
<dbReference type="Proteomes" id="UP000240883">
    <property type="component" value="Unassembled WGS sequence"/>
</dbReference>
<feature type="compositionally biased region" description="Basic residues" evidence="1">
    <location>
        <begin position="107"/>
        <end position="116"/>
    </location>
</feature>
<feature type="non-terminal residue" evidence="2">
    <location>
        <position position="453"/>
    </location>
</feature>
<feature type="compositionally biased region" description="Basic residues" evidence="1">
    <location>
        <begin position="214"/>
        <end position="225"/>
    </location>
</feature>
<dbReference type="EMBL" id="KZ678128">
    <property type="protein sequence ID" value="PSN73936.1"/>
    <property type="molecule type" value="Genomic_DNA"/>
</dbReference>
<feature type="compositionally biased region" description="Low complexity" evidence="1">
    <location>
        <begin position="64"/>
        <end position="75"/>
    </location>
</feature>
<feature type="compositionally biased region" description="Basic and acidic residues" evidence="1">
    <location>
        <begin position="203"/>
        <end position="213"/>
    </location>
</feature>
<reference evidence="2 3" key="1">
    <citation type="journal article" date="2018" name="Front. Microbiol.">
        <title>Genome-Wide Analysis of Corynespora cassiicola Leaf Fall Disease Putative Effectors.</title>
        <authorList>
            <person name="Lopez D."/>
            <person name="Ribeiro S."/>
            <person name="Label P."/>
            <person name="Fumanal B."/>
            <person name="Venisse J.S."/>
            <person name="Kohler A."/>
            <person name="de Oliveira R.R."/>
            <person name="Labutti K."/>
            <person name="Lipzen A."/>
            <person name="Lail K."/>
            <person name="Bauer D."/>
            <person name="Ohm R.A."/>
            <person name="Barry K.W."/>
            <person name="Spatafora J."/>
            <person name="Grigoriev I.V."/>
            <person name="Martin F.M."/>
            <person name="Pujade-Renaud V."/>
        </authorList>
    </citation>
    <scope>NUCLEOTIDE SEQUENCE [LARGE SCALE GENOMIC DNA]</scope>
    <source>
        <strain evidence="2 3">Philippines</strain>
    </source>
</reference>
<sequence length="453" mass="50331">MLLQTDPGLAERTGFSTAQLETLTRSVERKKQKLEGDINDYIRHKQEELRSYERELVEQYRSMDPAQAPPASDAAVSTARNADPPAHPAQHTEPADNKKLGPDEKAKRTKHTRVHKREQELCGLVTPIFLPLLDARDTSPPKKRKEKKRSKEDQEAAGPGVSPPQIDQGSPSRNADKGKENRRSKSKSRDERMEWGEGAAAGEAREGQRADGRRSKRAPIKKSSLRHNNAPRSRRKRVSLVIDDQIVHPSDNIIEPALTSPSETTLSTMSNSTASLDEVIDPQLYDRHDTPVHQDPVHHSLPLHMALPSTSPTKHTGHTLAESPQAEEYDPPKEKLEFEPPQTQTQTYLDPSPEKEAIIPQYASAAPIYANEPDIAEVDEEEFSTYVGGISGSGVDDVDQTGSFGYPSSLGASYLESYMQNRPLSVRMAAAEKAGLDADEKARLLRDKLREEE</sequence>
<keyword evidence="3" id="KW-1185">Reference proteome</keyword>
<name>A0A2T2P8N7_CORCC</name>